<dbReference type="Proteomes" id="UP001604277">
    <property type="component" value="Unassembled WGS sequence"/>
</dbReference>
<name>A0ABD1R449_9LAMI</name>
<evidence type="ECO:0000256" key="1">
    <source>
        <dbReference type="SAM" id="Phobius"/>
    </source>
</evidence>
<gene>
    <name evidence="2" type="ORF">Fot_44656</name>
</gene>
<feature type="transmembrane region" description="Helical" evidence="1">
    <location>
        <begin position="29"/>
        <end position="54"/>
    </location>
</feature>
<reference evidence="3" key="1">
    <citation type="submission" date="2024-07" db="EMBL/GenBank/DDBJ databases">
        <title>Two chromosome-level genome assemblies of Korean endemic species Abeliophyllum distichum and Forsythia ovata (Oleaceae).</title>
        <authorList>
            <person name="Jang H."/>
        </authorList>
    </citation>
    <scope>NUCLEOTIDE SEQUENCE [LARGE SCALE GENOMIC DNA]</scope>
</reference>
<keyword evidence="1" id="KW-0812">Transmembrane</keyword>
<protein>
    <submittedName>
        <fullName evidence="2">Uncharacterized protein</fullName>
    </submittedName>
</protein>
<dbReference type="EMBL" id="JBFOLJ010000013">
    <property type="protein sequence ID" value="KAL2483212.1"/>
    <property type="molecule type" value="Genomic_DNA"/>
</dbReference>
<keyword evidence="1" id="KW-0472">Membrane</keyword>
<evidence type="ECO:0000313" key="3">
    <source>
        <dbReference type="Proteomes" id="UP001604277"/>
    </source>
</evidence>
<organism evidence="2 3">
    <name type="scientific">Forsythia ovata</name>
    <dbReference type="NCBI Taxonomy" id="205694"/>
    <lineage>
        <taxon>Eukaryota</taxon>
        <taxon>Viridiplantae</taxon>
        <taxon>Streptophyta</taxon>
        <taxon>Embryophyta</taxon>
        <taxon>Tracheophyta</taxon>
        <taxon>Spermatophyta</taxon>
        <taxon>Magnoliopsida</taxon>
        <taxon>eudicotyledons</taxon>
        <taxon>Gunneridae</taxon>
        <taxon>Pentapetalae</taxon>
        <taxon>asterids</taxon>
        <taxon>lamiids</taxon>
        <taxon>Lamiales</taxon>
        <taxon>Oleaceae</taxon>
        <taxon>Forsythieae</taxon>
        <taxon>Forsythia</taxon>
    </lineage>
</organism>
<sequence length="121" mass="13182">MSQKAKELTGSAIVDDSEEIEEDKTLSPFLANISSLSLSTVVCALLFVLLFITIREESISWKQKKLTINPPKIIVENPLESTSQPAITKVEEKSQPGLDVFKTAASFLASGGEIVDMKLDV</sequence>
<evidence type="ECO:0000313" key="2">
    <source>
        <dbReference type="EMBL" id="KAL2483212.1"/>
    </source>
</evidence>
<comment type="caution">
    <text evidence="2">The sequence shown here is derived from an EMBL/GenBank/DDBJ whole genome shotgun (WGS) entry which is preliminary data.</text>
</comment>
<keyword evidence="3" id="KW-1185">Reference proteome</keyword>
<accession>A0ABD1R449</accession>
<keyword evidence="1" id="KW-1133">Transmembrane helix</keyword>
<dbReference type="AlphaFoldDB" id="A0ABD1R449"/>
<proteinExistence type="predicted"/>